<accession>A0A0A9G081</accession>
<organism evidence="1">
    <name type="scientific">Arundo donax</name>
    <name type="common">Giant reed</name>
    <name type="synonym">Donax arundinaceus</name>
    <dbReference type="NCBI Taxonomy" id="35708"/>
    <lineage>
        <taxon>Eukaryota</taxon>
        <taxon>Viridiplantae</taxon>
        <taxon>Streptophyta</taxon>
        <taxon>Embryophyta</taxon>
        <taxon>Tracheophyta</taxon>
        <taxon>Spermatophyta</taxon>
        <taxon>Magnoliopsida</taxon>
        <taxon>Liliopsida</taxon>
        <taxon>Poales</taxon>
        <taxon>Poaceae</taxon>
        <taxon>PACMAD clade</taxon>
        <taxon>Arundinoideae</taxon>
        <taxon>Arundineae</taxon>
        <taxon>Arundo</taxon>
    </lineage>
</organism>
<dbReference type="EMBL" id="GBRH01181012">
    <property type="protein sequence ID" value="JAE16884.1"/>
    <property type="molecule type" value="Transcribed_RNA"/>
</dbReference>
<reference evidence="1" key="1">
    <citation type="submission" date="2014-09" db="EMBL/GenBank/DDBJ databases">
        <authorList>
            <person name="Magalhaes I.L.F."/>
            <person name="Oliveira U."/>
            <person name="Santos F.R."/>
            <person name="Vidigal T.H.D.A."/>
            <person name="Brescovit A.D."/>
            <person name="Santos A.J."/>
        </authorList>
    </citation>
    <scope>NUCLEOTIDE SEQUENCE</scope>
    <source>
        <tissue evidence="1">Shoot tissue taken approximately 20 cm above the soil surface</tissue>
    </source>
</reference>
<reference evidence="1" key="2">
    <citation type="journal article" date="2015" name="Data Brief">
        <title>Shoot transcriptome of the giant reed, Arundo donax.</title>
        <authorList>
            <person name="Barrero R.A."/>
            <person name="Guerrero F.D."/>
            <person name="Moolhuijzen P."/>
            <person name="Goolsby J.A."/>
            <person name="Tidwell J."/>
            <person name="Bellgard S.E."/>
            <person name="Bellgard M.I."/>
        </authorList>
    </citation>
    <scope>NUCLEOTIDE SEQUENCE</scope>
    <source>
        <tissue evidence="1">Shoot tissue taken approximately 20 cm above the soil surface</tissue>
    </source>
</reference>
<evidence type="ECO:0000313" key="1">
    <source>
        <dbReference type="EMBL" id="JAE16884.1"/>
    </source>
</evidence>
<dbReference type="AlphaFoldDB" id="A0A0A9G081"/>
<name>A0A0A9G081_ARUDO</name>
<protein>
    <submittedName>
        <fullName evidence="1">Uncharacterized protein</fullName>
    </submittedName>
</protein>
<proteinExistence type="predicted"/>
<sequence>MAKVVGPRGAEDQNVVEEDEHKAVKERMQHIVHEHLEGSRSVAQPERHDQELVEAIVCPKRRLRHVGGVHVNLVVTGPKVKLREEPGTMQLVEEFVHHRNGERVLNGDGVKGPVVDAEAPRAIRLLYQQDWR</sequence>